<dbReference type="PRINTS" id="PR00385">
    <property type="entry name" value="P450"/>
</dbReference>
<reference evidence="9" key="1">
    <citation type="submission" date="2022-11" db="EMBL/GenBank/DDBJ databases">
        <title>Chromosomal genome sequence assembly and mating type (MAT) locus characterization of the leprose asexual lichenized fungus Lepraria neglecta (Nyl.) Erichsen.</title>
        <authorList>
            <person name="Allen J.L."/>
            <person name="Pfeffer B."/>
        </authorList>
    </citation>
    <scope>NUCLEOTIDE SEQUENCE</scope>
    <source>
        <strain evidence="9">Allen 5258</strain>
    </source>
</reference>
<keyword evidence="8" id="KW-1133">Transmembrane helix</keyword>
<protein>
    <recommendedName>
        <fullName evidence="11">Cytochrome P450</fullName>
    </recommendedName>
</protein>
<evidence type="ECO:0000256" key="7">
    <source>
        <dbReference type="RuleBase" id="RU000461"/>
    </source>
</evidence>
<dbReference type="PANTHER" id="PTHR24287:SF18">
    <property type="entry name" value="CYTOCHROME P450 MONOOXYGENASE APDE-RELATED"/>
    <property type="match status" value="1"/>
</dbReference>
<dbReference type="AlphaFoldDB" id="A0AAD9YZK4"/>
<evidence type="ECO:0000256" key="4">
    <source>
        <dbReference type="ARBA" id="ARBA00023002"/>
    </source>
</evidence>
<dbReference type="EMBL" id="JASNWA010000010">
    <property type="protein sequence ID" value="KAK3168875.1"/>
    <property type="molecule type" value="Genomic_DNA"/>
</dbReference>
<keyword evidence="8" id="KW-0812">Transmembrane</keyword>
<evidence type="ECO:0000256" key="1">
    <source>
        <dbReference type="ARBA" id="ARBA00001971"/>
    </source>
</evidence>
<dbReference type="Proteomes" id="UP001276659">
    <property type="component" value="Unassembled WGS sequence"/>
</dbReference>
<dbReference type="InterPro" id="IPR002974">
    <property type="entry name" value="Cyt_P450_E_CYP52_ascomycetes"/>
</dbReference>
<evidence type="ECO:0008006" key="11">
    <source>
        <dbReference type="Google" id="ProtNLM"/>
    </source>
</evidence>
<keyword evidence="10" id="KW-1185">Reference proteome</keyword>
<accession>A0AAD9YZK4</accession>
<sequence length="529" mass="59757">MFHQQILEAQGLFSKIAFALSIPLLFGFWRLLLRRREAQRLEAKFAIEHRCQPPPILKGKWPLSLDLLVEVGKADKAKQILRFFISVLERAGSTHAQLLLGSRAINTVDPENIEAILSTQFKDFSLGAREQNFRPLLGHGIFTQNGASWKYSRDLLRPIFNHQRTEYFTYIQSAVDNLLARVKEDSKQGFVDLQPLFFLLTLDVTTAAILGKSTNSLQDQGGKIGLQFASAFDEGQHYLAIRGRLGDFYWVVGGKKFKGACNFVHGFVDKIVADTLAQEALSNNEESVKEGYLFIDALIRQTKDAKVIRDQLVNVLLAGRDTTACLLSWAFRLLARHPDVQQRLRVECLELSSYQDGDLPTKEELKGMKYLGRVIHEVLRLYPSVPINMRQALKDTVLPVGGGPDGKAPILVRKGEAVSYCVYAMQRRKDLYGEDADEFRPDRWDPDQKDGRDLRHINWGYLPFNGGPRVCLGQEFAILEASYAIVRLLQTYKMIELADEETPDQQAHPKHTITLVVASANGCKVRLVS</sequence>
<dbReference type="GO" id="GO:0020037">
    <property type="term" value="F:heme binding"/>
    <property type="evidence" value="ECO:0007669"/>
    <property type="project" value="InterPro"/>
</dbReference>
<dbReference type="PROSITE" id="PS00086">
    <property type="entry name" value="CYTOCHROME_P450"/>
    <property type="match status" value="1"/>
</dbReference>
<keyword evidence="7" id="KW-0349">Heme</keyword>
<proteinExistence type="inferred from homology"/>
<dbReference type="GO" id="GO:0005506">
    <property type="term" value="F:iron ion binding"/>
    <property type="evidence" value="ECO:0007669"/>
    <property type="project" value="InterPro"/>
</dbReference>
<dbReference type="PRINTS" id="PR01239">
    <property type="entry name" value="EP450IICYP52"/>
</dbReference>
<dbReference type="GO" id="GO:0016712">
    <property type="term" value="F:oxidoreductase activity, acting on paired donors, with incorporation or reduction of molecular oxygen, reduced flavin or flavoprotein as one donor, and incorporation of one atom of oxygen"/>
    <property type="evidence" value="ECO:0007669"/>
    <property type="project" value="InterPro"/>
</dbReference>
<evidence type="ECO:0000256" key="5">
    <source>
        <dbReference type="ARBA" id="ARBA00023004"/>
    </source>
</evidence>
<evidence type="ECO:0000256" key="6">
    <source>
        <dbReference type="ARBA" id="ARBA00023033"/>
    </source>
</evidence>
<dbReference type="Gene3D" id="1.10.630.10">
    <property type="entry name" value="Cytochrome P450"/>
    <property type="match status" value="1"/>
</dbReference>
<evidence type="ECO:0000256" key="8">
    <source>
        <dbReference type="SAM" id="Phobius"/>
    </source>
</evidence>
<dbReference type="InterPro" id="IPR036396">
    <property type="entry name" value="Cyt_P450_sf"/>
</dbReference>
<dbReference type="InterPro" id="IPR017972">
    <property type="entry name" value="Cyt_P450_CS"/>
</dbReference>
<comment type="caution">
    <text evidence="9">The sequence shown here is derived from an EMBL/GenBank/DDBJ whole genome shotgun (WGS) entry which is preliminary data.</text>
</comment>
<dbReference type="Pfam" id="PF00067">
    <property type="entry name" value="p450"/>
    <property type="match status" value="1"/>
</dbReference>
<dbReference type="InterPro" id="IPR001128">
    <property type="entry name" value="Cyt_P450"/>
</dbReference>
<keyword evidence="4 7" id="KW-0560">Oxidoreductase</keyword>
<evidence type="ECO:0000313" key="10">
    <source>
        <dbReference type="Proteomes" id="UP001276659"/>
    </source>
</evidence>
<keyword evidence="8" id="KW-0472">Membrane</keyword>
<dbReference type="SUPFAM" id="SSF48264">
    <property type="entry name" value="Cytochrome P450"/>
    <property type="match status" value="1"/>
</dbReference>
<evidence type="ECO:0000256" key="2">
    <source>
        <dbReference type="ARBA" id="ARBA00010617"/>
    </source>
</evidence>
<feature type="transmembrane region" description="Helical" evidence="8">
    <location>
        <begin position="12"/>
        <end position="32"/>
    </location>
</feature>
<dbReference type="PANTHER" id="PTHR24287">
    <property type="entry name" value="P450, PUTATIVE (EUROFUNG)-RELATED"/>
    <property type="match status" value="1"/>
</dbReference>
<name>A0AAD9YZK4_9LECA</name>
<keyword evidence="3 7" id="KW-0479">Metal-binding</keyword>
<evidence type="ECO:0000256" key="3">
    <source>
        <dbReference type="ARBA" id="ARBA00022723"/>
    </source>
</evidence>
<dbReference type="InterPro" id="IPR047146">
    <property type="entry name" value="Cyt_P450_E_CYP52_fungi"/>
</dbReference>
<comment type="similarity">
    <text evidence="2 7">Belongs to the cytochrome P450 family.</text>
</comment>
<keyword evidence="6 7" id="KW-0503">Monooxygenase</keyword>
<comment type="cofactor">
    <cofactor evidence="1">
        <name>heme</name>
        <dbReference type="ChEBI" id="CHEBI:30413"/>
    </cofactor>
</comment>
<dbReference type="CDD" id="cd11063">
    <property type="entry name" value="CYP52"/>
    <property type="match status" value="1"/>
</dbReference>
<keyword evidence="5 7" id="KW-0408">Iron</keyword>
<gene>
    <name evidence="9" type="ORF">OEA41_005323</name>
</gene>
<evidence type="ECO:0000313" key="9">
    <source>
        <dbReference type="EMBL" id="KAK3168875.1"/>
    </source>
</evidence>
<organism evidence="9 10">
    <name type="scientific">Lepraria neglecta</name>
    <dbReference type="NCBI Taxonomy" id="209136"/>
    <lineage>
        <taxon>Eukaryota</taxon>
        <taxon>Fungi</taxon>
        <taxon>Dikarya</taxon>
        <taxon>Ascomycota</taxon>
        <taxon>Pezizomycotina</taxon>
        <taxon>Lecanoromycetes</taxon>
        <taxon>OSLEUM clade</taxon>
        <taxon>Lecanoromycetidae</taxon>
        <taxon>Lecanorales</taxon>
        <taxon>Lecanorineae</taxon>
        <taxon>Stereocaulaceae</taxon>
        <taxon>Lepraria</taxon>
    </lineage>
</organism>